<dbReference type="AlphaFoldDB" id="A0A9D2NTA9"/>
<gene>
    <name evidence="2" type="ORF">H9702_08105</name>
</gene>
<dbReference type="InterPro" id="IPR012912">
    <property type="entry name" value="Plasmid_pRiA4b_Orf3-like"/>
</dbReference>
<evidence type="ECO:0000259" key="1">
    <source>
        <dbReference type="Pfam" id="PF07929"/>
    </source>
</evidence>
<reference evidence="2" key="2">
    <citation type="submission" date="2021-04" db="EMBL/GenBank/DDBJ databases">
        <authorList>
            <person name="Gilroy R."/>
        </authorList>
    </citation>
    <scope>NUCLEOTIDE SEQUENCE</scope>
    <source>
        <strain evidence="2">CHK187-11901</strain>
    </source>
</reference>
<dbReference type="EMBL" id="DWWM01000052">
    <property type="protein sequence ID" value="HJC37073.1"/>
    <property type="molecule type" value="Genomic_DNA"/>
</dbReference>
<dbReference type="InterPro" id="IPR024047">
    <property type="entry name" value="MM3350-like_sf"/>
</dbReference>
<dbReference type="Gene3D" id="3.10.290.30">
    <property type="entry name" value="MM3350-like"/>
    <property type="match status" value="1"/>
</dbReference>
<proteinExistence type="predicted"/>
<evidence type="ECO:0000313" key="2">
    <source>
        <dbReference type="EMBL" id="HJC37073.1"/>
    </source>
</evidence>
<accession>A0A9D2NTA9</accession>
<reference evidence="2" key="1">
    <citation type="journal article" date="2021" name="PeerJ">
        <title>Extensive microbial diversity within the chicken gut microbiome revealed by metagenomics and culture.</title>
        <authorList>
            <person name="Gilroy R."/>
            <person name="Ravi A."/>
            <person name="Getino M."/>
            <person name="Pursley I."/>
            <person name="Horton D.L."/>
            <person name="Alikhan N.F."/>
            <person name="Baker D."/>
            <person name="Gharbi K."/>
            <person name="Hall N."/>
            <person name="Watson M."/>
            <person name="Adriaenssens E.M."/>
            <person name="Foster-Nyarko E."/>
            <person name="Jarju S."/>
            <person name="Secka A."/>
            <person name="Antonio M."/>
            <person name="Oren A."/>
            <person name="Chaudhuri R.R."/>
            <person name="La Ragione R."/>
            <person name="Hildebrand F."/>
            <person name="Pallen M.J."/>
        </authorList>
    </citation>
    <scope>NUCLEOTIDE SEQUENCE</scope>
    <source>
        <strain evidence="2">CHK187-11901</strain>
    </source>
</reference>
<name>A0A9D2NTA9_9FIRM</name>
<dbReference type="Pfam" id="PF07929">
    <property type="entry name" value="PRiA4_ORF3"/>
    <property type="match status" value="1"/>
</dbReference>
<organism evidence="2 3">
    <name type="scientific">Candidatus Merdibacter merdavium</name>
    <dbReference type="NCBI Taxonomy" id="2838692"/>
    <lineage>
        <taxon>Bacteria</taxon>
        <taxon>Bacillati</taxon>
        <taxon>Bacillota</taxon>
        <taxon>Erysipelotrichia</taxon>
        <taxon>Erysipelotrichales</taxon>
        <taxon>Erysipelotrichaceae</taxon>
        <taxon>Merdibacter</taxon>
    </lineage>
</organism>
<feature type="domain" description="Plasmid pRiA4b Orf3-like" evidence="1">
    <location>
        <begin position="22"/>
        <end position="134"/>
    </location>
</feature>
<evidence type="ECO:0000313" key="3">
    <source>
        <dbReference type="Proteomes" id="UP000823896"/>
    </source>
</evidence>
<dbReference type="Proteomes" id="UP000823896">
    <property type="component" value="Unassembled WGS sequence"/>
</dbReference>
<protein>
    <submittedName>
        <fullName evidence="2">Plasmid pRiA4b ORF-3 family protein</fullName>
    </submittedName>
</protein>
<comment type="caution">
    <text evidence="2">The sequence shown here is derived from an EMBL/GenBank/DDBJ whole genome shotgun (WGS) entry which is preliminary data.</text>
</comment>
<dbReference type="SUPFAM" id="SSF159941">
    <property type="entry name" value="MM3350-like"/>
    <property type="match status" value="1"/>
</dbReference>
<sequence length="147" mass="17449">MDKETNSLTEQFKAKENELIRQYTLKIYPAGRSREVFRTIEICGVRTLRELCWVILDAFDFDHDHLYGFCMDNQMYGRHAYRACPRYDEPSVDITLDELALHKGQKFSLHYDFGDDWMFTITVFKISEGKEPIETRIIKTKGCIEQY</sequence>